<reference evidence="1 2" key="1">
    <citation type="submission" date="2019-09" db="EMBL/GenBank/DDBJ databases">
        <authorList>
            <person name="Duangmal K."/>
            <person name="Teo W.F.A."/>
            <person name="Lipun K."/>
        </authorList>
    </citation>
    <scope>NUCLEOTIDE SEQUENCE [LARGE SCALE GENOMIC DNA]</scope>
    <source>
        <strain evidence="1 2">K1PN6</strain>
    </source>
</reference>
<gene>
    <name evidence="1" type="ORF">FPZ41_21725</name>
</gene>
<comment type="caution">
    <text evidence="1">The sequence shown here is derived from an EMBL/GenBank/DDBJ whole genome shotgun (WGS) entry which is preliminary data.</text>
</comment>
<name>A0A5N8WUU9_9ACTN</name>
<organism evidence="1 2">
    <name type="scientific">Streptomyces acidicola</name>
    <dbReference type="NCBI Taxonomy" id="2596892"/>
    <lineage>
        <taxon>Bacteria</taxon>
        <taxon>Bacillati</taxon>
        <taxon>Actinomycetota</taxon>
        <taxon>Actinomycetes</taxon>
        <taxon>Kitasatosporales</taxon>
        <taxon>Streptomycetaceae</taxon>
        <taxon>Streptomyces</taxon>
    </lineage>
</organism>
<accession>A0A5N8WUU9</accession>
<dbReference type="EMBL" id="VMNX01000081">
    <property type="protein sequence ID" value="MPY51059.1"/>
    <property type="molecule type" value="Genomic_DNA"/>
</dbReference>
<feature type="non-terminal residue" evidence="1">
    <location>
        <position position="247"/>
    </location>
</feature>
<proteinExistence type="predicted"/>
<keyword evidence="2" id="KW-1185">Reference proteome</keyword>
<dbReference type="Proteomes" id="UP000373149">
    <property type="component" value="Unassembled WGS sequence"/>
</dbReference>
<sequence>MTAIDQLLARALLRNSPRVPTDTVPYEDCVYPVLAPDGAALVDDDPADAAAAARLQILCEAVVASSTPDTLEFVTEQLPEPRSAWVLGCALQLADTDEGARFWWQYAAGAGDVAASYCLYLHHLSRGEEHAAAFWHNQAGFDTPTDSEPLSLTGGCPTTHQIRFDATLATVLRVLSHLHTPGTRTRTHRADAVANYVARAVTNGYARHPGVEIPVPEPRFADRIAFILSHTPPWNIRRPRPRPAPVS</sequence>
<dbReference type="RefSeq" id="WP_152865046.1">
    <property type="nucleotide sequence ID" value="NZ_VMNX01000081.1"/>
</dbReference>
<evidence type="ECO:0000313" key="1">
    <source>
        <dbReference type="EMBL" id="MPY51059.1"/>
    </source>
</evidence>
<dbReference type="AlphaFoldDB" id="A0A5N8WUU9"/>
<protein>
    <submittedName>
        <fullName evidence="1">Uncharacterized protein</fullName>
    </submittedName>
</protein>
<evidence type="ECO:0000313" key="2">
    <source>
        <dbReference type="Proteomes" id="UP000373149"/>
    </source>
</evidence>